<organism evidence="8 9">
    <name type="scientific">Saccharopolyspora aridisoli</name>
    <dbReference type="NCBI Taxonomy" id="2530385"/>
    <lineage>
        <taxon>Bacteria</taxon>
        <taxon>Bacillati</taxon>
        <taxon>Actinomycetota</taxon>
        <taxon>Actinomycetes</taxon>
        <taxon>Pseudonocardiales</taxon>
        <taxon>Pseudonocardiaceae</taxon>
        <taxon>Saccharopolyspora</taxon>
    </lineage>
</organism>
<gene>
    <name evidence="8" type="ORF">E1161_21335</name>
</gene>
<accession>A0A4R4UDL5</accession>
<dbReference type="PANTHER" id="PTHR30086">
    <property type="entry name" value="ARGININE EXPORTER PROTEIN ARGO"/>
    <property type="match status" value="1"/>
</dbReference>
<dbReference type="InterPro" id="IPR001123">
    <property type="entry name" value="LeuE-type"/>
</dbReference>
<dbReference type="PANTHER" id="PTHR30086:SF20">
    <property type="entry name" value="ARGININE EXPORTER PROTEIN ARGO-RELATED"/>
    <property type="match status" value="1"/>
</dbReference>
<dbReference type="GO" id="GO:0015171">
    <property type="term" value="F:amino acid transmembrane transporter activity"/>
    <property type="evidence" value="ECO:0007669"/>
    <property type="project" value="TreeGrafter"/>
</dbReference>
<evidence type="ECO:0000313" key="9">
    <source>
        <dbReference type="Proteomes" id="UP000294744"/>
    </source>
</evidence>
<keyword evidence="3 7" id="KW-0812">Transmembrane</keyword>
<evidence type="ECO:0000256" key="1">
    <source>
        <dbReference type="ARBA" id="ARBA00004651"/>
    </source>
</evidence>
<keyword evidence="4 7" id="KW-1133">Transmembrane helix</keyword>
<reference evidence="8 9" key="1">
    <citation type="submission" date="2019-03" db="EMBL/GenBank/DDBJ databases">
        <title>Draft genome sequences of novel Actinobacteria.</title>
        <authorList>
            <person name="Sahin N."/>
            <person name="Ay H."/>
            <person name="Saygin H."/>
        </authorList>
    </citation>
    <scope>NUCLEOTIDE SEQUENCE [LARGE SCALE GENOMIC DNA]</scope>
    <source>
        <strain evidence="8 9">16K404</strain>
    </source>
</reference>
<keyword evidence="5 7" id="KW-0472">Membrane</keyword>
<evidence type="ECO:0000256" key="4">
    <source>
        <dbReference type="ARBA" id="ARBA00022989"/>
    </source>
</evidence>
<evidence type="ECO:0000256" key="2">
    <source>
        <dbReference type="ARBA" id="ARBA00022475"/>
    </source>
</evidence>
<dbReference type="EMBL" id="SMKV01000033">
    <property type="protein sequence ID" value="TDC89400.1"/>
    <property type="molecule type" value="Genomic_DNA"/>
</dbReference>
<protein>
    <submittedName>
        <fullName evidence="8">LysE family translocator</fullName>
    </submittedName>
</protein>
<feature type="transmembrane region" description="Helical" evidence="7">
    <location>
        <begin position="188"/>
        <end position="209"/>
    </location>
</feature>
<evidence type="ECO:0000256" key="6">
    <source>
        <dbReference type="SAM" id="MobiDB-lite"/>
    </source>
</evidence>
<keyword evidence="9" id="KW-1185">Reference proteome</keyword>
<dbReference type="OrthoDB" id="5185770at2"/>
<dbReference type="Proteomes" id="UP000294744">
    <property type="component" value="Unassembled WGS sequence"/>
</dbReference>
<keyword evidence="2" id="KW-1003">Cell membrane</keyword>
<dbReference type="GO" id="GO:0005886">
    <property type="term" value="C:plasma membrane"/>
    <property type="evidence" value="ECO:0007669"/>
    <property type="project" value="UniProtKB-SubCell"/>
</dbReference>
<comment type="subcellular location">
    <subcellularLocation>
        <location evidence="1">Cell membrane</location>
        <topology evidence="1">Multi-pass membrane protein</topology>
    </subcellularLocation>
</comment>
<dbReference type="Pfam" id="PF01810">
    <property type="entry name" value="LysE"/>
    <property type="match status" value="1"/>
</dbReference>
<evidence type="ECO:0000313" key="8">
    <source>
        <dbReference type="EMBL" id="TDC89400.1"/>
    </source>
</evidence>
<dbReference type="AlphaFoldDB" id="A0A4R4UDL5"/>
<feature type="transmembrane region" description="Helical" evidence="7">
    <location>
        <begin position="221"/>
        <end position="244"/>
    </location>
</feature>
<proteinExistence type="predicted"/>
<feature type="region of interest" description="Disordered" evidence="6">
    <location>
        <begin position="1"/>
        <end position="38"/>
    </location>
</feature>
<name>A0A4R4UDL5_9PSEU</name>
<evidence type="ECO:0000256" key="3">
    <source>
        <dbReference type="ARBA" id="ARBA00022692"/>
    </source>
</evidence>
<sequence>MRAIVSSRTTLEIGNHGWRGSPSPVGAPPEPVSRGTAGASGICLSPSAGDHRAVGTKGARETRGYRVSGQLLAFVGACLAVIVVPGPDLALLLRNAAVAGRSAAIATATGIMTGNTILAAAAVAGLTALLRASGPLYDVMRLAGAAYLIYLGVRALISLIRKGGPARGAEEAPARPDLHSRHAFRQGLLSNLLNPKVAAFYLALFPQFTLPGMPTLAQHTLLAALFCLLSLIWYVLLIAVLGQVQTWLQRREVQRTITGASAAALITLGTGLAVQN</sequence>
<feature type="transmembrane region" description="Helical" evidence="7">
    <location>
        <begin position="71"/>
        <end position="93"/>
    </location>
</feature>
<feature type="compositionally biased region" description="Polar residues" evidence="6">
    <location>
        <begin position="1"/>
        <end position="12"/>
    </location>
</feature>
<evidence type="ECO:0000256" key="5">
    <source>
        <dbReference type="ARBA" id="ARBA00023136"/>
    </source>
</evidence>
<comment type="caution">
    <text evidence="8">The sequence shown here is derived from an EMBL/GenBank/DDBJ whole genome shotgun (WGS) entry which is preliminary data.</text>
</comment>
<feature type="transmembrane region" description="Helical" evidence="7">
    <location>
        <begin position="105"/>
        <end position="130"/>
    </location>
</feature>
<evidence type="ECO:0000256" key="7">
    <source>
        <dbReference type="SAM" id="Phobius"/>
    </source>
</evidence>